<dbReference type="InterPro" id="IPR029044">
    <property type="entry name" value="Nucleotide-diphossugar_trans"/>
</dbReference>
<keyword evidence="4" id="KW-1133">Transmembrane helix</keyword>
<dbReference type="KEGG" id="htq:FRZ44_27210"/>
<evidence type="ECO:0000313" key="5">
    <source>
        <dbReference type="EMBL" id="QEX17421.1"/>
    </source>
</evidence>
<dbReference type="GO" id="GO:0016757">
    <property type="term" value="F:glycosyltransferase activity"/>
    <property type="evidence" value="ECO:0007669"/>
    <property type="project" value="UniProtKB-KW"/>
</dbReference>
<name>A0A5J6MJP2_9PROT</name>
<dbReference type="PANTHER" id="PTHR43179">
    <property type="entry name" value="RHAMNOSYLTRANSFERASE WBBL"/>
    <property type="match status" value="1"/>
</dbReference>
<evidence type="ECO:0000256" key="1">
    <source>
        <dbReference type="ARBA" id="ARBA00006739"/>
    </source>
</evidence>
<keyword evidence="4" id="KW-0472">Membrane</keyword>
<sequence>MTVSDIRAVDGEAGAGTATELVLVAITTRQRPRMLAHCLGVCLAAERPPASSVMFLVVDNDPAESARSVVAAAAAASGTRIDYVMEPQPGIPAVRNRALDAAAALRARWLAFIDDDSFPEPGWLVALVETARREGAQLTGGPILFGPPQEPIGAWRDFICRGLVASSHRRQRWRVRLTAGKAGNSVITTANWCADLPWLMSQGLRFDSRFARSGGSDTAMDRAIRSKGAKVVYEPASVVTEILPAERLTLRYQFLRRMHSGMVRSYQRRSAGRFGQALIRAVIGGAVSAMGAVVLFPAGMLVALANRTAGAQLVIGATRMAGRGVGFVRGVLDELPQQYRKVQGY</sequence>
<keyword evidence="4" id="KW-0812">Transmembrane</keyword>
<dbReference type="Gene3D" id="3.90.550.10">
    <property type="entry name" value="Spore Coat Polysaccharide Biosynthesis Protein SpsA, Chain A"/>
    <property type="match status" value="1"/>
</dbReference>
<dbReference type="AlphaFoldDB" id="A0A5J6MJP2"/>
<dbReference type="EMBL" id="CP042906">
    <property type="protein sequence ID" value="QEX17421.1"/>
    <property type="molecule type" value="Genomic_DNA"/>
</dbReference>
<reference evidence="5 6" key="1">
    <citation type="submission" date="2019-08" db="EMBL/GenBank/DDBJ databases">
        <title>Hyperibacter terrae gen. nov., sp. nov. and Hyperibacter viscosus sp. nov., two new members in the family Rhodospirillaceae isolated from the rhizosphere of Hypericum perforatum.</title>
        <authorList>
            <person name="Noviana Z."/>
        </authorList>
    </citation>
    <scope>NUCLEOTIDE SEQUENCE [LARGE SCALE GENOMIC DNA]</scope>
    <source>
        <strain evidence="5 6">R5913</strain>
    </source>
</reference>
<gene>
    <name evidence="5" type="ORF">FRZ44_27210</name>
</gene>
<evidence type="ECO:0000256" key="2">
    <source>
        <dbReference type="ARBA" id="ARBA00022676"/>
    </source>
</evidence>
<keyword evidence="3 5" id="KW-0808">Transferase</keyword>
<keyword evidence="6" id="KW-1185">Reference proteome</keyword>
<accession>A0A5J6MJP2</accession>
<dbReference type="Proteomes" id="UP000326202">
    <property type="component" value="Chromosome"/>
</dbReference>
<dbReference type="RefSeq" id="WP_151177687.1">
    <property type="nucleotide sequence ID" value="NZ_CP042906.1"/>
</dbReference>
<dbReference type="PANTHER" id="PTHR43179:SF12">
    <property type="entry name" value="GALACTOFURANOSYLTRANSFERASE GLFT2"/>
    <property type="match status" value="1"/>
</dbReference>
<dbReference type="Pfam" id="PF13641">
    <property type="entry name" value="Glyco_tranf_2_3"/>
    <property type="match status" value="1"/>
</dbReference>
<organism evidence="5 6">
    <name type="scientific">Hypericibacter terrae</name>
    <dbReference type="NCBI Taxonomy" id="2602015"/>
    <lineage>
        <taxon>Bacteria</taxon>
        <taxon>Pseudomonadati</taxon>
        <taxon>Pseudomonadota</taxon>
        <taxon>Alphaproteobacteria</taxon>
        <taxon>Rhodospirillales</taxon>
        <taxon>Dongiaceae</taxon>
        <taxon>Hypericibacter</taxon>
    </lineage>
</organism>
<evidence type="ECO:0000256" key="4">
    <source>
        <dbReference type="SAM" id="Phobius"/>
    </source>
</evidence>
<dbReference type="OrthoDB" id="6116224at2"/>
<evidence type="ECO:0000313" key="6">
    <source>
        <dbReference type="Proteomes" id="UP000326202"/>
    </source>
</evidence>
<feature type="transmembrane region" description="Helical" evidence="4">
    <location>
        <begin position="277"/>
        <end position="305"/>
    </location>
</feature>
<evidence type="ECO:0000256" key="3">
    <source>
        <dbReference type="ARBA" id="ARBA00022679"/>
    </source>
</evidence>
<protein>
    <submittedName>
        <fullName evidence="5">Glycosyl transferase</fullName>
    </submittedName>
</protein>
<comment type="similarity">
    <text evidence="1">Belongs to the glycosyltransferase 2 family.</text>
</comment>
<proteinExistence type="inferred from homology"/>
<dbReference type="SUPFAM" id="SSF53448">
    <property type="entry name" value="Nucleotide-diphospho-sugar transferases"/>
    <property type="match status" value="1"/>
</dbReference>
<keyword evidence="2" id="KW-0328">Glycosyltransferase</keyword>